<dbReference type="eggNOG" id="arCOG03032">
    <property type="taxonomic scope" value="Archaea"/>
</dbReference>
<proteinExistence type="predicted"/>
<evidence type="ECO:0000313" key="6">
    <source>
        <dbReference type="Proteomes" id="UP000001941"/>
    </source>
</evidence>
<dbReference type="InterPro" id="IPR013105">
    <property type="entry name" value="TPR_2"/>
</dbReference>
<feature type="transmembrane region" description="Helical" evidence="4">
    <location>
        <begin position="100"/>
        <end position="120"/>
    </location>
</feature>
<feature type="transmembrane region" description="Helical" evidence="4">
    <location>
        <begin position="165"/>
        <end position="185"/>
    </location>
</feature>
<evidence type="ECO:0000256" key="3">
    <source>
        <dbReference type="PROSITE-ProRule" id="PRU00339"/>
    </source>
</evidence>
<dbReference type="Gene3D" id="1.25.40.10">
    <property type="entry name" value="Tetratricopeptide repeat domain"/>
    <property type="match status" value="1"/>
</dbReference>
<evidence type="ECO:0000313" key="5">
    <source>
        <dbReference type="EMBL" id="ABD42120.1"/>
    </source>
</evidence>
<dbReference type="InterPro" id="IPR035986">
    <property type="entry name" value="PKD_dom_sf"/>
</dbReference>
<keyword evidence="4" id="KW-1133">Transmembrane helix</keyword>
<reference evidence="6" key="1">
    <citation type="journal article" date="2016" name="Stand. Genomic Sci.">
        <title>Complete genome sequence of Methanospirillum hungatei type strain JF1.</title>
        <authorList>
            <person name="Gunsalus R.P."/>
            <person name="Cook L.E."/>
            <person name="Crable B."/>
            <person name="Rohlin L."/>
            <person name="McDonald E."/>
            <person name="Mouttaki H."/>
            <person name="Sieber J.R."/>
            <person name="Poweleit N."/>
            <person name="Zhou H."/>
            <person name="Lapidus A.L."/>
            <person name="Daligault H.E."/>
            <person name="Land M."/>
            <person name="Gilna P."/>
            <person name="Ivanova N."/>
            <person name="Kyrpides N."/>
            <person name="Culley D.E."/>
            <person name="McInerney M.J."/>
        </authorList>
    </citation>
    <scope>NUCLEOTIDE SEQUENCE [LARGE SCALE GENOMIC DNA]</scope>
    <source>
        <strain evidence="6">ATCC 27890 / DSM 864 / NBRC 100397 / JF-1</strain>
    </source>
</reference>
<dbReference type="GeneID" id="3922405"/>
<dbReference type="SMART" id="SM00028">
    <property type="entry name" value="TPR"/>
    <property type="match status" value="1"/>
</dbReference>
<dbReference type="SUPFAM" id="SSF48452">
    <property type="entry name" value="TPR-like"/>
    <property type="match status" value="1"/>
</dbReference>
<dbReference type="STRING" id="323259.Mhun_2418"/>
<evidence type="ECO:0000256" key="2">
    <source>
        <dbReference type="ARBA" id="ARBA00022803"/>
    </source>
</evidence>
<keyword evidence="4" id="KW-0812">Transmembrane</keyword>
<evidence type="ECO:0000256" key="4">
    <source>
        <dbReference type="SAM" id="Phobius"/>
    </source>
</evidence>
<dbReference type="InterPro" id="IPR013783">
    <property type="entry name" value="Ig-like_fold"/>
</dbReference>
<keyword evidence="4" id="KW-0472">Membrane</keyword>
<name>Q2FN83_METHJ</name>
<sequence length="332" mass="37121">MKLFHQGDYQRATMKFRQLIDYDKTDARAWNGLGMCQVRLHDYHEAHANFLNAIRFDPDNQIYLKNLHELMVTYLNDDDRKTESPVPVTGRINRNDILRFIRNAACLCIGCILLIMYASLLLLDMAVIYPALHIIGVCGLIFILFYLDTSLLKYLTRMGVKTTHLFAIFIVCASMVCLMILLVTFPGPGPATAPANLQKMQPSPLITPYMPAPAVQTSHQIPAAMPDPGNERNPSDSSRIQCTKPDASFEYEVISINPYQVRFYLTDNGTPSVPVEMVWDFGSRTNGTGTAQNLGPLGLSAAYEVNLTIRNACGETNSAIRTIEPVNKSIRL</sequence>
<organism evidence="5 6">
    <name type="scientific">Methanospirillum hungatei JF-1 (strain ATCC 27890 / DSM 864 / NBRC 100397 / JF-1)</name>
    <dbReference type="NCBI Taxonomy" id="323259"/>
    <lineage>
        <taxon>Archaea</taxon>
        <taxon>Methanobacteriati</taxon>
        <taxon>Methanobacteriota</taxon>
        <taxon>Stenosarchaea group</taxon>
        <taxon>Methanomicrobia</taxon>
        <taxon>Methanomicrobiales</taxon>
        <taxon>Methanospirillaceae</taxon>
        <taxon>Methanospirillum</taxon>
    </lineage>
</organism>
<keyword evidence="6" id="KW-1185">Reference proteome</keyword>
<keyword evidence="2 3" id="KW-0802">TPR repeat</keyword>
<evidence type="ECO:0000256" key="1">
    <source>
        <dbReference type="ARBA" id="ARBA00022737"/>
    </source>
</evidence>
<keyword evidence="1" id="KW-0677">Repeat</keyword>
<dbReference type="SUPFAM" id="SSF49299">
    <property type="entry name" value="PKD domain"/>
    <property type="match status" value="1"/>
</dbReference>
<feature type="transmembrane region" description="Helical" evidence="4">
    <location>
        <begin position="126"/>
        <end position="145"/>
    </location>
</feature>
<dbReference type="Proteomes" id="UP000001941">
    <property type="component" value="Chromosome"/>
</dbReference>
<dbReference type="PROSITE" id="PS50005">
    <property type="entry name" value="TPR"/>
    <property type="match status" value="1"/>
</dbReference>
<dbReference type="InterPro" id="IPR011990">
    <property type="entry name" value="TPR-like_helical_dom_sf"/>
</dbReference>
<dbReference type="KEGG" id="mhu:Mhun_2418"/>
<dbReference type="HOGENOM" id="CLU_835783_0_0_2"/>
<dbReference type="OrthoDB" id="115601at2157"/>
<dbReference type="InterPro" id="IPR019734">
    <property type="entry name" value="TPR_rpt"/>
</dbReference>
<dbReference type="EnsemblBacteria" id="ABD42120">
    <property type="protein sequence ID" value="ABD42120"/>
    <property type="gene ID" value="Mhun_2418"/>
</dbReference>
<dbReference type="EMBL" id="CP000254">
    <property type="protein sequence ID" value="ABD42120.1"/>
    <property type="molecule type" value="Genomic_DNA"/>
</dbReference>
<dbReference type="InParanoid" id="Q2FN83"/>
<feature type="repeat" description="TPR" evidence="3">
    <location>
        <begin position="27"/>
        <end position="60"/>
    </location>
</feature>
<dbReference type="Pfam" id="PF07719">
    <property type="entry name" value="TPR_2"/>
    <property type="match status" value="1"/>
</dbReference>
<protein>
    <submittedName>
        <fullName evidence="5">TPR repeat</fullName>
    </submittedName>
</protein>
<dbReference type="RefSeq" id="WP_011449378.1">
    <property type="nucleotide sequence ID" value="NC_007796.1"/>
</dbReference>
<dbReference type="Gene3D" id="2.60.40.10">
    <property type="entry name" value="Immunoglobulins"/>
    <property type="match status" value="1"/>
</dbReference>
<gene>
    <name evidence="5" type="ordered locus">Mhun_2418</name>
</gene>
<dbReference type="AlphaFoldDB" id="Q2FN83"/>
<accession>Q2FN83</accession>